<dbReference type="RefSeq" id="WP_334252430.1">
    <property type="nucleotide sequence ID" value="NZ_JBAKBE010000011.1"/>
</dbReference>
<dbReference type="Pfam" id="PF26079">
    <property type="entry name" value="Baseplate_J_C"/>
    <property type="match status" value="1"/>
</dbReference>
<feature type="domain" description="Baseplate protein J-like barrel" evidence="2">
    <location>
        <begin position="106"/>
        <end position="176"/>
    </location>
</feature>
<evidence type="ECO:0000259" key="4">
    <source>
        <dbReference type="Pfam" id="PF26079"/>
    </source>
</evidence>
<dbReference type="InterPro" id="IPR058531">
    <property type="entry name" value="Baseplate_J_M"/>
</dbReference>
<sequence length="378" mass="39057">MPFPIPTLDELTEQARTDMEAALLRVTEAQGRAITAEAAARAVRAPHGMLNHIAVMTGAALWGAHQHHRWNGDQLIADTAEYETLRLHAAAYGIFPRAATRAIGRVVFSGAEGTAIPANLLLRGAGEALYEVTGAVSIGATGSVTATVRALAAGAAGNLPAGYAMALVSPLAGLTNQVAVVDGDGLTGGAGEETAASLLDRYIARKRQVPQGGAAHDYPAWVANEFAVAAVRTVPLQGATRDIAVGVVVAMGTREAPRAPSPAEIDAISRHLGRINGPEGVRPVTADVEVIGAVIQPLPLRIELYPDTSGTRAAVTAAYASFMAREATIGGLLSYSRLSEALSGSPGEYRHILIEPGRDVQPGQTTLLVPGAITWGAS</sequence>
<dbReference type="InterPro" id="IPR052399">
    <property type="entry name" value="Phage_Baseplate_Assmbl_Protein"/>
</dbReference>
<evidence type="ECO:0000259" key="2">
    <source>
        <dbReference type="Pfam" id="PF04865"/>
    </source>
</evidence>
<gene>
    <name evidence="5" type="ORF">V6L76_17270</name>
</gene>
<dbReference type="InterPro" id="IPR058530">
    <property type="entry name" value="Baseplate_J-like_C"/>
</dbReference>
<name>A0ABU7ZS18_9HYPH</name>
<evidence type="ECO:0000259" key="3">
    <source>
        <dbReference type="Pfam" id="PF26078"/>
    </source>
</evidence>
<reference evidence="5 6" key="1">
    <citation type="submission" date="2024-02" db="EMBL/GenBank/DDBJ databases">
        <title>A new putative Pannonibacter species isolated from two cases of bloodstream infections in paediatric patients.</title>
        <authorList>
            <person name="Castellana S."/>
            <person name="De Laurentiis V."/>
            <person name="Grassi M."/>
            <person name="De Leonardis F."/>
            <person name="Mosca A."/>
            <person name="De Carlo C."/>
            <person name="Sparapano E."/>
            <person name="Ronga L."/>
            <person name="Santacroce L."/>
            <person name="Chironna M."/>
            <person name="De Robertis A."/>
            <person name="Bianco A."/>
            <person name="Del Sambro L."/>
            <person name="Capozzi L."/>
            <person name="Parisi A."/>
        </authorList>
    </citation>
    <scope>NUCLEOTIDE SEQUENCE [LARGE SCALE GENOMIC DNA]</scope>
    <source>
        <strain evidence="5 6">Pt2</strain>
    </source>
</reference>
<dbReference type="PANTHER" id="PTHR37829:SF3">
    <property type="entry name" value="PROTEIN JAYE-RELATED"/>
    <property type="match status" value="1"/>
</dbReference>
<comment type="similarity">
    <text evidence="1">Belongs to the Mu gp47/PBSX XkdT family.</text>
</comment>
<dbReference type="EMBL" id="JBAKBE010000011">
    <property type="protein sequence ID" value="MEH0098016.1"/>
    <property type="molecule type" value="Genomic_DNA"/>
</dbReference>
<dbReference type="Proteomes" id="UP001380822">
    <property type="component" value="Unassembled WGS sequence"/>
</dbReference>
<comment type="caution">
    <text evidence="5">The sequence shown here is derived from an EMBL/GenBank/DDBJ whole genome shotgun (WGS) entry which is preliminary data.</text>
</comment>
<dbReference type="PANTHER" id="PTHR37829">
    <property type="entry name" value="PHAGE-LIKE ELEMENT PBSX PROTEIN XKDT"/>
    <property type="match status" value="1"/>
</dbReference>
<dbReference type="InterPro" id="IPR006949">
    <property type="entry name" value="Barrel_Baseplate_J-like"/>
</dbReference>
<feature type="domain" description="Baseplate J-like central" evidence="3">
    <location>
        <begin position="210"/>
        <end position="291"/>
    </location>
</feature>
<organism evidence="5 6">
    <name type="scientific">Pannonibacter anstelovis</name>
    <dbReference type="NCBI Taxonomy" id="3121537"/>
    <lineage>
        <taxon>Bacteria</taxon>
        <taxon>Pseudomonadati</taxon>
        <taxon>Pseudomonadota</taxon>
        <taxon>Alphaproteobacteria</taxon>
        <taxon>Hyphomicrobiales</taxon>
        <taxon>Stappiaceae</taxon>
        <taxon>Pannonibacter</taxon>
    </lineage>
</organism>
<feature type="domain" description="Baseplate J-like C-terminal" evidence="4">
    <location>
        <begin position="302"/>
        <end position="375"/>
    </location>
</feature>
<keyword evidence="6" id="KW-1185">Reference proteome</keyword>
<evidence type="ECO:0000313" key="5">
    <source>
        <dbReference type="EMBL" id="MEH0098016.1"/>
    </source>
</evidence>
<proteinExistence type="inferred from homology"/>
<dbReference type="Pfam" id="PF26078">
    <property type="entry name" value="Baseplate_J_M"/>
    <property type="match status" value="1"/>
</dbReference>
<accession>A0ABU7ZS18</accession>
<protein>
    <submittedName>
        <fullName evidence="5">Baseplate J/gp47 family protein</fullName>
    </submittedName>
</protein>
<dbReference type="Pfam" id="PF04865">
    <property type="entry name" value="Baseplate_J"/>
    <property type="match status" value="1"/>
</dbReference>
<evidence type="ECO:0000256" key="1">
    <source>
        <dbReference type="ARBA" id="ARBA00038087"/>
    </source>
</evidence>
<evidence type="ECO:0000313" key="6">
    <source>
        <dbReference type="Proteomes" id="UP001380822"/>
    </source>
</evidence>